<evidence type="ECO:0000256" key="1">
    <source>
        <dbReference type="SAM" id="MobiDB-lite"/>
    </source>
</evidence>
<reference evidence="3" key="1">
    <citation type="journal article" date="2017" name="Biotechnol. Biofuels">
        <title>Evaluation of environmental bacterial communities as a factor affecting the growth of duckweed Lemna minor.</title>
        <authorList>
            <person name="Ishizawa H."/>
            <person name="Kuroda M."/>
            <person name="Morikawa M."/>
            <person name="Ike M."/>
        </authorList>
    </citation>
    <scope>NUCLEOTIDE SEQUENCE [LARGE SCALE GENOMIC DNA]</scope>
    <source>
        <strain evidence="3">M6</strain>
    </source>
</reference>
<dbReference type="EMBL" id="AP018827">
    <property type="protein sequence ID" value="BBF79904.1"/>
    <property type="molecule type" value="Genomic_DNA"/>
</dbReference>
<organism evidence="2 3">
    <name type="scientific">Asticcacaulis excentricus</name>
    <dbReference type="NCBI Taxonomy" id="78587"/>
    <lineage>
        <taxon>Bacteria</taxon>
        <taxon>Pseudomonadati</taxon>
        <taxon>Pseudomonadota</taxon>
        <taxon>Alphaproteobacteria</taxon>
        <taxon>Caulobacterales</taxon>
        <taxon>Caulobacteraceae</taxon>
        <taxon>Asticcacaulis</taxon>
    </lineage>
</organism>
<gene>
    <name evidence="2" type="ORF">EM6_0481</name>
</gene>
<protein>
    <submittedName>
        <fullName evidence="2">Uncharacterized protein</fullName>
    </submittedName>
</protein>
<feature type="compositionally biased region" description="Basic residues" evidence="1">
    <location>
        <begin position="53"/>
        <end position="63"/>
    </location>
</feature>
<sequence>MENTKTNKVFGHQSHYRLYVIDPKQAQIGQTVAQFRNIAKQAEREGRVTVPAGKKRKRQKEPS</sequence>
<accession>A0A3G9G4L6</accession>
<evidence type="ECO:0000313" key="3">
    <source>
        <dbReference type="Proteomes" id="UP000278756"/>
    </source>
</evidence>
<dbReference type="Proteomes" id="UP000278756">
    <property type="component" value="Chromosome 1"/>
</dbReference>
<feature type="region of interest" description="Disordered" evidence="1">
    <location>
        <begin position="44"/>
        <end position="63"/>
    </location>
</feature>
<dbReference type="AlphaFoldDB" id="A0A3G9G4L6"/>
<proteinExistence type="predicted"/>
<reference evidence="3" key="2">
    <citation type="journal article" date="2017" name="Plant Physiol. Biochem.">
        <title>Differential oxidative and antioxidative response of duckweed Lemna minor toward plant growth promoting/inhibiting bacteria.</title>
        <authorList>
            <person name="Ishizawa H."/>
            <person name="Kuroda M."/>
            <person name="Morikawa M."/>
            <person name="Ike M."/>
        </authorList>
    </citation>
    <scope>NUCLEOTIDE SEQUENCE [LARGE SCALE GENOMIC DNA]</scope>
    <source>
        <strain evidence="3">M6</strain>
    </source>
</reference>
<name>A0A3G9G4L6_9CAUL</name>
<evidence type="ECO:0000313" key="2">
    <source>
        <dbReference type="EMBL" id="BBF79904.1"/>
    </source>
</evidence>